<keyword evidence="1" id="KW-0732">Signal</keyword>
<dbReference type="InterPro" id="IPR024453">
    <property type="entry name" value="Peptidase_C92"/>
</dbReference>
<evidence type="ECO:0008006" key="4">
    <source>
        <dbReference type="Google" id="ProtNLM"/>
    </source>
</evidence>
<comment type="caution">
    <text evidence="2">The sequence shown here is derived from an EMBL/GenBank/DDBJ whole genome shotgun (WGS) entry which is preliminary data.</text>
</comment>
<accession>A0A3P3WFD7</accession>
<feature type="chain" id="PRO_5017965490" description="YiiX family permuted papain-like enzyme" evidence="1">
    <location>
        <begin position="19"/>
        <end position="209"/>
    </location>
</feature>
<evidence type="ECO:0000256" key="1">
    <source>
        <dbReference type="SAM" id="SignalP"/>
    </source>
</evidence>
<gene>
    <name evidence="2" type="ORF">EG849_03225</name>
</gene>
<name>A0A3P3WFD7_9FLAO</name>
<proteinExistence type="predicted"/>
<dbReference type="RefSeq" id="WP_125011640.1">
    <property type="nucleotide sequence ID" value="NZ_RQVR01000002.1"/>
</dbReference>
<protein>
    <recommendedName>
        <fullName evidence="4">YiiX family permuted papain-like enzyme</fullName>
    </recommendedName>
</protein>
<dbReference type="Pfam" id="PF05708">
    <property type="entry name" value="Peptidase_C92"/>
    <property type="match status" value="1"/>
</dbReference>
<dbReference type="InterPro" id="IPR038765">
    <property type="entry name" value="Papain-like_cys_pep_sf"/>
</dbReference>
<sequence>MKKIAFLIFLLFSFISYSQINPSDLKTGDLIFQDMDCGPLCDAIEAVTDGYKGNDFSHMGLVYKKNDSIFIIEAAGTAVRLNSLEKFSKNTKKPMYIGRVKKKYEKLIPEAISFSLEQIGVRYDDDYVYDNGKYYCSELIYDAFKKANKEKPFFQLFPMTYKEPGTNAFFPAWIEYYKTIGSEIPEGKPGCNPGGMSTSRKIYILGTLK</sequence>
<keyword evidence="3" id="KW-1185">Reference proteome</keyword>
<reference evidence="2 3" key="1">
    <citation type="submission" date="2018-11" db="EMBL/GenBank/DDBJ databases">
        <title>Flavobacterium sp. nov., YIM 102600 draft genome.</title>
        <authorList>
            <person name="Li G."/>
            <person name="Jiang Y."/>
        </authorList>
    </citation>
    <scope>NUCLEOTIDE SEQUENCE [LARGE SCALE GENOMIC DNA]</scope>
    <source>
        <strain evidence="2 3">YIM 102600</strain>
    </source>
</reference>
<feature type="signal peptide" evidence="1">
    <location>
        <begin position="1"/>
        <end position="18"/>
    </location>
</feature>
<dbReference type="AlphaFoldDB" id="A0A3P3WFD7"/>
<dbReference type="Gene3D" id="3.90.1720.10">
    <property type="entry name" value="endopeptidase domain like (from Nostoc punctiforme)"/>
    <property type="match status" value="1"/>
</dbReference>
<dbReference type="Proteomes" id="UP000271937">
    <property type="component" value="Unassembled WGS sequence"/>
</dbReference>
<dbReference type="EMBL" id="RQVR01000002">
    <property type="protein sequence ID" value="RRJ93861.1"/>
    <property type="molecule type" value="Genomic_DNA"/>
</dbReference>
<organism evidence="2 3">
    <name type="scientific">Flavobacterium macacae</name>
    <dbReference type="NCBI Taxonomy" id="2488993"/>
    <lineage>
        <taxon>Bacteria</taxon>
        <taxon>Pseudomonadati</taxon>
        <taxon>Bacteroidota</taxon>
        <taxon>Flavobacteriia</taxon>
        <taxon>Flavobacteriales</taxon>
        <taxon>Flavobacteriaceae</taxon>
        <taxon>Flavobacterium</taxon>
    </lineage>
</organism>
<dbReference type="OrthoDB" id="195541at2"/>
<dbReference type="SUPFAM" id="SSF54001">
    <property type="entry name" value="Cysteine proteinases"/>
    <property type="match status" value="1"/>
</dbReference>
<evidence type="ECO:0000313" key="2">
    <source>
        <dbReference type="EMBL" id="RRJ93861.1"/>
    </source>
</evidence>
<evidence type="ECO:0000313" key="3">
    <source>
        <dbReference type="Proteomes" id="UP000271937"/>
    </source>
</evidence>